<evidence type="ECO:0000313" key="9">
    <source>
        <dbReference type="EMBL" id="EEW26052.1"/>
    </source>
</evidence>
<feature type="transmembrane region" description="Helical" evidence="7">
    <location>
        <begin position="439"/>
        <end position="456"/>
    </location>
</feature>
<evidence type="ECO:0000256" key="1">
    <source>
        <dbReference type="ARBA" id="ARBA00004651"/>
    </source>
</evidence>
<dbReference type="SUPFAM" id="SSF161098">
    <property type="entry name" value="MetI-like"/>
    <property type="match status" value="2"/>
</dbReference>
<dbReference type="GO" id="GO:0043190">
    <property type="term" value="C:ATP-binding cassette (ABC) transporter complex"/>
    <property type="evidence" value="ECO:0007669"/>
    <property type="project" value="TreeGrafter"/>
</dbReference>
<dbReference type="FunFam" id="1.10.3720.10:FF:000001">
    <property type="entry name" value="Glycine betaine ABC transporter, permease"/>
    <property type="match status" value="2"/>
</dbReference>
<evidence type="ECO:0000256" key="3">
    <source>
        <dbReference type="ARBA" id="ARBA00022475"/>
    </source>
</evidence>
<feature type="transmembrane region" description="Helical" evidence="7">
    <location>
        <begin position="462"/>
        <end position="485"/>
    </location>
</feature>
<evidence type="ECO:0000256" key="5">
    <source>
        <dbReference type="ARBA" id="ARBA00022989"/>
    </source>
</evidence>
<dbReference type="EMBL" id="ACYY01000005">
    <property type="protein sequence ID" value="EEW26052.1"/>
    <property type="molecule type" value="Genomic_DNA"/>
</dbReference>
<proteinExistence type="inferred from homology"/>
<dbReference type="OrthoDB" id="9815258at2"/>
<dbReference type="GO" id="GO:0015871">
    <property type="term" value="P:choline transport"/>
    <property type="evidence" value="ECO:0007669"/>
    <property type="project" value="TreeGrafter"/>
</dbReference>
<evidence type="ECO:0000259" key="8">
    <source>
        <dbReference type="PROSITE" id="PS50928"/>
    </source>
</evidence>
<accession>C8RZ95</accession>
<name>C8RZ95_9RHOB</name>
<keyword evidence="2 7" id="KW-0813">Transport</keyword>
<reference evidence="9 10" key="1">
    <citation type="submission" date="2009-08" db="EMBL/GenBank/DDBJ databases">
        <title>The draft genome of Rhodobacter sp. SW2.</title>
        <authorList>
            <consortium name="US DOE Joint Genome Institute (JGI-PGF)"/>
            <person name="Lucas S."/>
            <person name="Copeland A."/>
            <person name="Lapidus A."/>
            <person name="Glavina del Rio T."/>
            <person name="Tice H."/>
            <person name="Bruce D."/>
            <person name="Goodwin L."/>
            <person name="Pitluck S."/>
            <person name="Larimer F."/>
            <person name="Land M.L."/>
            <person name="Hauser L."/>
            <person name="Emerson D."/>
        </authorList>
    </citation>
    <scope>NUCLEOTIDE SEQUENCE [LARGE SCALE GENOMIC DNA]</scope>
    <source>
        <strain evidence="9 10">SW2</strain>
    </source>
</reference>
<keyword evidence="3" id="KW-1003">Cell membrane</keyword>
<dbReference type="eggNOG" id="COG4176">
    <property type="taxonomic scope" value="Bacteria"/>
</dbReference>
<protein>
    <submittedName>
        <fullName evidence="9">Binding-protein-dependent transport systems inner membrane component</fullName>
    </submittedName>
</protein>
<organism evidence="9 10">
    <name type="scientific">Rhodobacter ferrooxidans</name>
    <dbReference type="NCBI Taxonomy" id="371731"/>
    <lineage>
        <taxon>Bacteria</taxon>
        <taxon>Pseudomonadati</taxon>
        <taxon>Pseudomonadota</taxon>
        <taxon>Alphaproteobacteria</taxon>
        <taxon>Rhodobacterales</taxon>
        <taxon>Rhodobacter group</taxon>
        <taxon>Rhodobacter</taxon>
    </lineage>
</organism>
<evidence type="ECO:0000256" key="6">
    <source>
        <dbReference type="ARBA" id="ARBA00023136"/>
    </source>
</evidence>
<dbReference type="RefSeq" id="WP_008028921.1">
    <property type="nucleotide sequence ID" value="NZ_ACYY01000005.1"/>
</dbReference>
<evidence type="ECO:0000256" key="2">
    <source>
        <dbReference type="ARBA" id="ARBA00022448"/>
    </source>
</evidence>
<feature type="transmembrane region" description="Helical" evidence="7">
    <location>
        <begin position="619"/>
        <end position="638"/>
    </location>
</feature>
<dbReference type="PANTHER" id="PTHR47737:SF1">
    <property type="entry name" value="GLYCINE BETAINE_PROLINE BETAINE TRANSPORT SYSTEM PERMEASE PROTEIN PROW"/>
    <property type="match status" value="1"/>
</dbReference>
<evidence type="ECO:0000313" key="10">
    <source>
        <dbReference type="Proteomes" id="UP000010121"/>
    </source>
</evidence>
<comment type="caution">
    <text evidence="9">The sequence shown here is derived from an EMBL/GenBank/DDBJ whole genome shotgun (WGS) entry which is preliminary data.</text>
</comment>
<dbReference type="InterPro" id="IPR035906">
    <property type="entry name" value="MetI-like_sf"/>
</dbReference>
<feature type="transmembrane region" description="Helical" evidence="7">
    <location>
        <begin position="269"/>
        <end position="289"/>
    </location>
</feature>
<dbReference type="InterPro" id="IPR000515">
    <property type="entry name" value="MetI-like"/>
</dbReference>
<feature type="transmembrane region" description="Helical" evidence="7">
    <location>
        <begin position="191"/>
        <end position="216"/>
    </location>
</feature>
<evidence type="ECO:0000256" key="7">
    <source>
        <dbReference type="RuleBase" id="RU363032"/>
    </source>
</evidence>
<dbReference type="PANTHER" id="PTHR47737">
    <property type="entry name" value="GLYCINE BETAINE/PROLINE BETAINE TRANSPORT SYSTEM PERMEASE PROTEIN PROW"/>
    <property type="match status" value="1"/>
</dbReference>
<dbReference type="PROSITE" id="PS50928">
    <property type="entry name" value="ABC_TM1"/>
    <property type="match status" value="2"/>
</dbReference>
<feature type="transmembrane region" description="Helical" evidence="7">
    <location>
        <begin position="121"/>
        <end position="140"/>
    </location>
</feature>
<comment type="similarity">
    <text evidence="7">Belongs to the binding-protein-dependent transport system permease family.</text>
</comment>
<keyword evidence="5 7" id="KW-1133">Transmembrane helix</keyword>
<feature type="transmembrane region" description="Helical" evidence="7">
    <location>
        <begin position="578"/>
        <end position="599"/>
    </location>
</feature>
<keyword evidence="6 7" id="KW-0472">Membrane</keyword>
<feature type="transmembrane region" description="Helical" evidence="7">
    <location>
        <begin position="497"/>
        <end position="516"/>
    </location>
</feature>
<evidence type="ECO:0000256" key="4">
    <source>
        <dbReference type="ARBA" id="ARBA00022692"/>
    </source>
</evidence>
<dbReference type="Pfam" id="PF00528">
    <property type="entry name" value="BPD_transp_1"/>
    <property type="match status" value="2"/>
</dbReference>
<dbReference type="Proteomes" id="UP000010121">
    <property type="component" value="Unassembled WGS sequence"/>
</dbReference>
<dbReference type="GO" id="GO:0015226">
    <property type="term" value="F:carnitine transmembrane transporter activity"/>
    <property type="evidence" value="ECO:0007669"/>
    <property type="project" value="TreeGrafter"/>
</dbReference>
<dbReference type="AlphaFoldDB" id="C8RZ95"/>
<dbReference type="CDD" id="cd06261">
    <property type="entry name" value="TM_PBP2"/>
    <property type="match status" value="2"/>
</dbReference>
<feature type="domain" description="ABC transmembrane type-1" evidence="8">
    <location>
        <begin position="459"/>
        <end position="638"/>
    </location>
</feature>
<feature type="transmembrane region" description="Helical" evidence="7">
    <location>
        <begin position="39"/>
        <end position="61"/>
    </location>
</feature>
<dbReference type="STRING" id="371731.Rsw2DRAFT_1123"/>
<feature type="transmembrane region" description="Helical" evidence="7">
    <location>
        <begin position="147"/>
        <end position="171"/>
    </location>
</feature>
<keyword evidence="4 7" id="KW-0812">Transmembrane</keyword>
<feature type="transmembrane region" description="Helical" evidence="7">
    <location>
        <begin position="95"/>
        <end position="115"/>
    </location>
</feature>
<keyword evidence="10" id="KW-1185">Reference proteome</keyword>
<feature type="domain" description="ABC transmembrane type-1" evidence="8">
    <location>
        <begin position="139"/>
        <end position="322"/>
    </location>
</feature>
<sequence length="655" mass="69402">MTARLLWPGLAALSLILAALVAQMPGWALLPPAALHLDMAAWVSAAMVWLVEQATFGLFTVKQATRALAAMIEWPYEAARVLLVDGITEGRGRKAVTLVPPLSWIAVTVAMGTLGVYARNLWLGLGVGALFLYLAVFGQWESAMITLASIVIAVPIGVMGGLVLGVAAYLSPRFDRLQSPVLDLMQTVPTFAYLVPILFLFGFGPVAALLATVIYAMPPMVRITTLALRSIPPEINDFARMVGCTGWQRLRKVLLPAALPDLMVGVNQVIMLSLNMVIIASMIGAGGLGFDVLNALRRLDIGAGVEAGLAITALAVALDRLSQALALRAGLPDAATGSWIKRHPKTLAVLALVLATGLLGLVWPWLQTYPKAGELSTKAFWSDLVKSININYFDQLEAWRTFVLTYMLLPVKRFLLALPWPWVVALVTLAGWQLGRARLAALCLGLSLFLVAAGLWEQAMTTVYLCGVSVVVAVLVGLPLGVLAASNATAGKVIGGVIDTLQTLPSFVYLIPVVMLFRVGDFSAMTAVVLYALAPAVRYTAHGLRAVPEELVEAGTVCGCTPWQVLTRIRLPMALPDILLGVNQTIMLALSMLVITALVGTRDLGQEVYIALTRADTGAGIVAGVCVAALAIIADRLIAAGAAQARARLGMGGDA</sequence>
<dbReference type="GO" id="GO:0005275">
    <property type="term" value="F:amine transmembrane transporter activity"/>
    <property type="evidence" value="ECO:0007669"/>
    <property type="project" value="TreeGrafter"/>
</dbReference>
<gene>
    <name evidence="9" type="ORF">Rsw2DRAFT_1123</name>
</gene>
<feature type="transmembrane region" description="Helical" evidence="7">
    <location>
        <begin position="347"/>
        <end position="366"/>
    </location>
</feature>
<dbReference type="GO" id="GO:0031460">
    <property type="term" value="P:glycine betaine transport"/>
    <property type="evidence" value="ECO:0007669"/>
    <property type="project" value="UniProtKB-ARBA"/>
</dbReference>
<comment type="subcellular location">
    <subcellularLocation>
        <location evidence="1 7">Cell membrane</location>
        <topology evidence="1 7">Multi-pass membrane protein</topology>
    </subcellularLocation>
</comment>
<dbReference type="Gene3D" id="1.10.3720.10">
    <property type="entry name" value="MetI-like"/>
    <property type="match status" value="2"/>
</dbReference>